<keyword evidence="2" id="KW-0238">DNA-binding</keyword>
<dbReference type="RefSeq" id="WP_125018642.1">
    <property type="nucleotide sequence ID" value="NZ_RQVQ01000012.1"/>
</dbReference>
<dbReference type="EMBL" id="RQVQ01000012">
    <property type="protein sequence ID" value="RRJ91202.1"/>
    <property type="molecule type" value="Genomic_DNA"/>
</dbReference>
<dbReference type="InterPro" id="IPR003313">
    <property type="entry name" value="AraC-bd"/>
</dbReference>
<dbReference type="Gene3D" id="2.60.120.10">
    <property type="entry name" value="Jelly Rolls"/>
    <property type="match status" value="1"/>
</dbReference>
<comment type="caution">
    <text evidence="5">The sequence shown here is derived from an EMBL/GenBank/DDBJ whole genome shotgun (WGS) entry which is preliminary data.</text>
</comment>
<dbReference type="SUPFAM" id="SSF46689">
    <property type="entry name" value="Homeodomain-like"/>
    <property type="match status" value="1"/>
</dbReference>
<dbReference type="GO" id="GO:0003700">
    <property type="term" value="F:DNA-binding transcription factor activity"/>
    <property type="evidence" value="ECO:0007669"/>
    <property type="project" value="InterPro"/>
</dbReference>
<protein>
    <submittedName>
        <fullName evidence="5">Helix-turn-helix domain-containing protein</fullName>
    </submittedName>
</protein>
<evidence type="ECO:0000256" key="3">
    <source>
        <dbReference type="ARBA" id="ARBA00023163"/>
    </source>
</evidence>
<dbReference type="InterPro" id="IPR009057">
    <property type="entry name" value="Homeodomain-like_sf"/>
</dbReference>
<dbReference type="InterPro" id="IPR037923">
    <property type="entry name" value="HTH-like"/>
</dbReference>
<feature type="domain" description="HTH araC/xylS-type" evidence="4">
    <location>
        <begin position="191"/>
        <end position="289"/>
    </location>
</feature>
<dbReference type="GO" id="GO:0043565">
    <property type="term" value="F:sequence-specific DNA binding"/>
    <property type="evidence" value="ECO:0007669"/>
    <property type="project" value="InterPro"/>
</dbReference>
<evidence type="ECO:0000256" key="2">
    <source>
        <dbReference type="ARBA" id="ARBA00023125"/>
    </source>
</evidence>
<evidence type="ECO:0000313" key="6">
    <source>
        <dbReference type="Proteomes" id="UP000275719"/>
    </source>
</evidence>
<dbReference type="Gene3D" id="1.10.10.60">
    <property type="entry name" value="Homeodomain-like"/>
    <property type="match status" value="1"/>
</dbReference>
<dbReference type="InterPro" id="IPR020449">
    <property type="entry name" value="Tscrpt_reg_AraC-type_HTH"/>
</dbReference>
<gene>
    <name evidence="5" type="ORF">EG240_06770</name>
</gene>
<dbReference type="PANTHER" id="PTHR43280:SF32">
    <property type="entry name" value="TRANSCRIPTIONAL REGULATORY PROTEIN"/>
    <property type="match status" value="1"/>
</dbReference>
<dbReference type="PANTHER" id="PTHR43280">
    <property type="entry name" value="ARAC-FAMILY TRANSCRIPTIONAL REGULATOR"/>
    <property type="match status" value="1"/>
</dbReference>
<accession>A0A3P3W7Q7</accession>
<dbReference type="PROSITE" id="PS01124">
    <property type="entry name" value="HTH_ARAC_FAMILY_2"/>
    <property type="match status" value="1"/>
</dbReference>
<name>A0A3P3W7Q7_9FLAO</name>
<dbReference type="AlphaFoldDB" id="A0A3P3W7Q7"/>
<dbReference type="InterPro" id="IPR018060">
    <property type="entry name" value="HTH_AraC"/>
</dbReference>
<keyword evidence="3" id="KW-0804">Transcription</keyword>
<proteinExistence type="predicted"/>
<dbReference type="Pfam" id="PF02311">
    <property type="entry name" value="AraC_binding"/>
    <property type="match status" value="1"/>
</dbReference>
<dbReference type="InterPro" id="IPR014710">
    <property type="entry name" value="RmlC-like_jellyroll"/>
</dbReference>
<evidence type="ECO:0000313" key="5">
    <source>
        <dbReference type="EMBL" id="RRJ91202.1"/>
    </source>
</evidence>
<dbReference type="Pfam" id="PF12833">
    <property type="entry name" value="HTH_18"/>
    <property type="match status" value="1"/>
</dbReference>
<sequence length="293" mass="35036">MTNIKFLKINELNQNIENNDFYASTIPNHLISNHSRIEKPHKHDFYAVFLFTKGSGSHEIDFQTYEVKPGTLFFLYPGQTHSWDLSDDIDGFLFFHSKEFYDLGYVTNSIKDYPFFDSNHTDKCYYLDEKTSFQLENVLKDILDEYQSSFWKRKQLILSYLTQLYIKINRFIEEVSSVEFNQLRHYQFIFNQFENLLEKHYVQEKLASEYAEKLNITQKHLNRVVKSITTKTTTDIILERVILEAKRNLIYTDDSFSKIANKLGYEDYAYFSKIFKKRVGVSPSEFLKRYEQK</sequence>
<dbReference type="OrthoDB" id="1096411at2"/>
<dbReference type="Proteomes" id="UP000275719">
    <property type="component" value="Unassembled WGS sequence"/>
</dbReference>
<dbReference type="SUPFAM" id="SSF51215">
    <property type="entry name" value="Regulatory protein AraC"/>
    <property type="match status" value="1"/>
</dbReference>
<keyword evidence="1" id="KW-0805">Transcription regulation</keyword>
<organism evidence="5 6">
    <name type="scientific">Paenimyroides tangerinum</name>
    <dbReference type="NCBI Taxonomy" id="2488728"/>
    <lineage>
        <taxon>Bacteria</taxon>
        <taxon>Pseudomonadati</taxon>
        <taxon>Bacteroidota</taxon>
        <taxon>Flavobacteriia</taxon>
        <taxon>Flavobacteriales</taxon>
        <taxon>Flavobacteriaceae</taxon>
        <taxon>Paenimyroides</taxon>
    </lineage>
</organism>
<reference evidence="5 6" key="1">
    <citation type="submission" date="2018-11" db="EMBL/GenBank/DDBJ databases">
        <title>Flavobacterium sp. nov., YIM 102701-2 draft genome.</title>
        <authorList>
            <person name="Li G."/>
            <person name="Jiang Y."/>
        </authorList>
    </citation>
    <scope>NUCLEOTIDE SEQUENCE [LARGE SCALE GENOMIC DNA]</scope>
    <source>
        <strain evidence="5 6">YIM 102701-2</strain>
    </source>
</reference>
<dbReference type="PRINTS" id="PR00032">
    <property type="entry name" value="HTHARAC"/>
</dbReference>
<evidence type="ECO:0000259" key="4">
    <source>
        <dbReference type="PROSITE" id="PS01124"/>
    </source>
</evidence>
<keyword evidence="6" id="KW-1185">Reference proteome</keyword>
<evidence type="ECO:0000256" key="1">
    <source>
        <dbReference type="ARBA" id="ARBA00023015"/>
    </source>
</evidence>
<dbReference type="SMART" id="SM00342">
    <property type="entry name" value="HTH_ARAC"/>
    <property type="match status" value="1"/>
</dbReference>